<evidence type="ECO:0000256" key="2">
    <source>
        <dbReference type="ARBA" id="ARBA00023125"/>
    </source>
</evidence>
<protein>
    <submittedName>
        <fullName evidence="6">Transcriptional regulator, IclR family</fullName>
    </submittedName>
</protein>
<dbReference type="Pfam" id="PF01614">
    <property type="entry name" value="IclR_C"/>
    <property type="match status" value="1"/>
</dbReference>
<dbReference type="PROSITE" id="PS51078">
    <property type="entry name" value="ICLR_ED"/>
    <property type="match status" value="1"/>
</dbReference>
<keyword evidence="7" id="KW-1185">Reference proteome</keyword>
<dbReference type="InterPro" id="IPR014757">
    <property type="entry name" value="Tscrpt_reg_IclR_C"/>
</dbReference>
<dbReference type="GO" id="GO:0003700">
    <property type="term" value="F:DNA-binding transcription factor activity"/>
    <property type="evidence" value="ECO:0007669"/>
    <property type="project" value="TreeGrafter"/>
</dbReference>
<dbReference type="OrthoDB" id="8479143at2"/>
<dbReference type="SUPFAM" id="SSF55781">
    <property type="entry name" value="GAF domain-like"/>
    <property type="match status" value="1"/>
</dbReference>
<evidence type="ECO:0000313" key="6">
    <source>
        <dbReference type="EMBL" id="SCL53851.1"/>
    </source>
</evidence>
<keyword evidence="2" id="KW-0238">DNA-binding</keyword>
<dbReference type="SMART" id="SM00346">
    <property type="entry name" value="HTH_ICLR"/>
    <property type="match status" value="1"/>
</dbReference>
<keyword evidence="3" id="KW-0804">Transcription</keyword>
<keyword evidence="1" id="KW-0805">Transcription regulation</keyword>
<dbReference type="PROSITE" id="PS51077">
    <property type="entry name" value="HTH_ICLR"/>
    <property type="match status" value="1"/>
</dbReference>
<dbReference type="InterPro" id="IPR036388">
    <property type="entry name" value="WH-like_DNA-bd_sf"/>
</dbReference>
<feature type="domain" description="HTH iclR-type" evidence="4">
    <location>
        <begin position="11"/>
        <end position="73"/>
    </location>
</feature>
<dbReference type="RefSeq" id="WP_091118393.1">
    <property type="nucleotide sequence ID" value="NZ_FMHY01000002.1"/>
</dbReference>
<feature type="domain" description="IclR-ED" evidence="5">
    <location>
        <begin position="74"/>
        <end position="256"/>
    </location>
</feature>
<evidence type="ECO:0000259" key="4">
    <source>
        <dbReference type="PROSITE" id="PS51077"/>
    </source>
</evidence>
<accession>A0A1C6UIQ8</accession>
<dbReference type="EMBL" id="FMHY01000002">
    <property type="protein sequence ID" value="SCL53851.1"/>
    <property type="molecule type" value="Genomic_DNA"/>
</dbReference>
<dbReference type="Proteomes" id="UP000199696">
    <property type="component" value="Unassembled WGS sequence"/>
</dbReference>
<dbReference type="Pfam" id="PF09339">
    <property type="entry name" value="HTH_IclR"/>
    <property type="match status" value="1"/>
</dbReference>
<dbReference type="PANTHER" id="PTHR30136:SF24">
    <property type="entry name" value="HTH-TYPE TRANSCRIPTIONAL REPRESSOR ALLR"/>
    <property type="match status" value="1"/>
</dbReference>
<name>A0A1C6UIQ8_9ACTN</name>
<evidence type="ECO:0000256" key="1">
    <source>
        <dbReference type="ARBA" id="ARBA00023015"/>
    </source>
</evidence>
<evidence type="ECO:0000259" key="5">
    <source>
        <dbReference type="PROSITE" id="PS51078"/>
    </source>
</evidence>
<dbReference type="InterPro" id="IPR029016">
    <property type="entry name" value="GAF-like_dom_sf"/>
</dbReference>
<dbReference type="InterPro" id="IPR050707">
    <property type="entry name" value="HTH_MetabolicPath_Reg"/>
</dbReference>
<dbReference type="GO" id="GO:0045892">
    <property type="term" value="P:negative regulation of DNA-templated transcription"/>
    <property type="evidence" value="ECO:0007669"/>
    <property type="project" value="TreeGrafter"/>
</dbReference>
<dbReference type="InterPro" id="IPR036390">
    <property type="entry name" value="WH_DNA-bd_sf"/>
</dbReference>
<dbReference type="AlphaFoldDB" id="A0A1C6UIQ8"/>
<dbReference type="STRING" id="227316.GA0070604_2866"/>
<sequence length="268" mass="28618">MTSNEERGYHAAALARGLTILEEFARAGRPLGLSELHTGTELPKSTLVRLLSVLQDLGYVIRVDDRPTYWLGQAVMPLADAYAEALDLSAYATTALTALAERTGQTANLGVLEGTDVVHLTVVEPERALRFRATTGSRDGAFHTGLGKVLLAHLGADALDAHLPPEPYPARTDRTVTRRTELERQLATIRRRGYAVDDGEGDLGVGCLAVPLAIGGEVMAAVSVTGPLAELTGPAQRSIVDVLTETARALAQEPQLKYALSFARRALS</sequence>
<dbReference type="InterPro" id="IPR005471">
    <property type="entry name" value="Tscrpt_reg_IclR_N"/>
</dbReference>
<reference evidence="7" key="1">
    <citation type="submission" date="2016-06" db="EMBL/GenBank/DDBJ databases">
        <authorList>
            <person name="Varghese N."/>
            <person name="Submissions Spin"/>
        </authorList>
    </citation>
    <scope>NUCLEOTIDE SEQUENCE [LARGE SCALE GENOMIC DNA]</scope>
    <source>
        <strain evidence="7">DSM 44814</strain>
    </source>
</reference>
<dbReference type="SUPFAM" id="SSF46785">
    <property type="entry name" value="Winged helix' DNA-binding domain"/>
    <property type="match status" value="1"/>
</dbReference>
<gene>
    <name evidence="6" type="ORF">GA0070604_2866</name>
</gene>
<dbReference type="Gene3D" id="3.30.450.40">
    <property type="match status" value="1"/>
</dbReference>
<proteinExistence type="predicted"/>
<organism evidence="6 7">
    <name type="scientific">Micromonospora eburnea</name>
    <dbReference type="NCBI Taxonomy" id="227316"/>
    <lineage>
        <taxon>Bacteria</taxon>
        <taxon>Bacillati</taxon>
        <taxon>Actinomycetota</taxon>
        <taxon>Actinomycetes</taxon>
        <taxon>Micromonosporales</taxon>
        <taxon>Micromonosporaceae</taxon>
        <taxon>Micromonospora</taxon>
    </lineage>
</organism>
<dbReference type="Gene3D" id="1.10.10.10">
    <property type="entry name" value="Winged helix-like DNA-binding domain superfamily/Winged helix DNA-binding domain"/>
    <property type="match status" value="1"/>
</dbReference>
<dbReference type="PANTHER" id="PTHR30136">
    <property type="entry name" value="HELIX-TURN-HELIX TRANSCRIPTIONAL REGULATOR, ICLR FAMILY"/>
    <property type="match status" value="1"/>
</dbReference>
<evidence type="ECO:0000256" key="3">
    <source>
        <dbReference type="ARBA" id="ARBA00023163"/>
    </source>
</evidence>
<evidence type="ECO:0000313" key="7">
    <source>
        <dbReference type="Proteomes" id="UP000199696"/>
    </source>
</evidence>
<dbReference type="GO" id="GO:0003677">
    <property type="term" value="F:DNA binding"/>
    <property type="evidence" value="ECO:0007669"/>
    <property type="project" value="UniProtKB-KW"/>
</dbReference>